<dbReference type="AlphaFoldDB" id="A0A9J6H0G7"/>
<keyword evidence="1" id="KW-0808">Transferase</keyword>
<dbReference type="Gene3D" id="3.90.550.10">
    <property type="entry name" value="Spore Coat Polysaccharide Biosynthesis Protein SpsA, Chain A"/>
    <property type="match status" value="1"/>
</dbReference>
<organism evidence="3 4">
    <name type="scientific">Haemaphysalis longicornis</name>
    <name type="common">Bush tick</name>
    <dbReference type="NCBI Taxonomy" id="44386"/>
    <lineage>
        <taxon>Eukaryota</taxon>
        <taxon>Metazoa</taxon>
        <taxon>Ecdysozoa</taxon>
        <taxon>Arthropoda</taxon>
        <taxon>Chelicerata</taxon>
        <taxon>Arachnida</taxon>
        <taxon>Acari</taxon>
        <taxon>Parasitiformes</taxon>
        <taxon>Ixodida</taxon>
        <taxon>Ixodoidea</taxon>
        <taxon>Ixodidae</taxon>
        <taxon>Haemaphysalinae</taxon>
        <taxon>Haemaphysalis</taxon>
    </lineage>
</organism>
<dbReference type="GO" id="GO:0008378">
    <property type="term" value="F:galactosyltransferase activity"/>
    <property type="evidence" value="ECO:0007669"/>
    <property type="project" value="TreeGrafter"/>
</dbReference>
<gene>
    <name evidence="3" type="ORF">HPB48_014460</name>
</gene>
<evidence type="ECO:0000313" key="4">
    <source>
        <dbReference type="Proteomes" id="UP000821853"/>
    </source>
</evidence>
<dbReference type="PANTHER" id="PTHR19300:SF57">
    <property type="entry name" value="BETA-1,4-N-ACETYLGALACTOSAMINYLTRANSFERASE"/>
    <property type="match status" value="1"/>
</dbReference>
<evidence type="ECO:0000313" key="3">
    <source>
        <dbReference type="EMBL" id="KAH9381229.1"/>
    </source>
</evidence>
<dbReference type="GO" id="GO:0005975">
    <property type="term" value="P:carbohydrate metabolic process"/>
    <property type="evidence" value="ECO:0007669"/>
    <property type="project" value="InterPro"/>
</dbReference>
<dbReference type="GO" id="GO:0005794">
    <property type="term" value="C:Golgi apparatus"/>
    <property type="evidence" value="ECO:0007669"/>
    <property type="project" value="TreeGrafter"/>
</dbReference>
<dbReference type="PANTHER" id="PTHR19300">
    <property type="entry name" value="BETA-1,4-GALACTOSYLTRANSFERASE"/>
    <property type="match status" value="1"/>
</dbReference>
<name>A0A9J6H0G7_HAELO</name>
<sequence>MLVGGVFAIKKEHLLRVNGFSNLYWGWGGEDDDMAYRQGTNTLPPHSHSPMVVKHKNLKIIRPPSSIARYTMIKHSQRPESPNNIRMALVRMAWYRMNRDGLSTVKYRLVKKEVLPLYTHLLVDIGHNHKWHFSGSHKLVVNL</sequence>
<evidence type="ECO:0000259" key="2">
    <source>
        <dbReference type="Pfam" id="PF02709"/>
    </source>
</evidence>
<dbReference type="InterPro" id="IPR027791">
    <property type="entry name" value="Galactosyl_T_C"/>
</dbReference>
<protein>
    <recommendedName>
        <fullName evidence="2">Galactosyltransferase C-terminal domain-containing protein</fullName>
    </recommendedName>
</protein>
<dbReference type="InterPro" id="IPR003859">
    <property type="entry name" value="Galactosyl_T"/>
</dbReference>
<dbReference type="GO" id="GO:0033842">
    <property type="term" value="F:N-acetyl-beta-glucosaminyl-derivative 4-beta-N-acetylgalactosaminyltransferase activity"/>
    <property type="evidence" value="ECO:0007669"/>
    <property type="project" value="TreeGrafter"/>
</dbReference>
<proteinExistence type="predicted"/>
<dbReference type="VEuPathDB" id="VectorBase:HLOH_053168"/>
<dbReference type="GO" id="GO:0016020">
    <property type="term" value="C:membrane"/>
    <property type="evidence" value="ECO:0007669"/>
    <property type="project" value="GOC"/>
</dbReference>
<comment type="caution">
    <text evidence="3">The sequence shown here is derived from an EMBL/GenBank/DDBJ whole genome shotgun (WGS) entry which is preliminary data.</text>
</comment>
<evidence type="ECO:0000256" key="1">
    <source>
        <dbReference type="ARBA" id="ARBA00022679"/>
    </source>
</evidence>
<dbReference type="EMBL" id="JABSTR010000011">
    <property type="protein sequence ID" value="KAH9381229.1"/>
    <property type="molecule type" value="Genomic_DNA"/>
</dbReference>
<accession>A0A9J6H0G7</accession>
<dbReference type="Pfam" id="PF02709">
    <property type="entry name" value="Glyco_transf_7C"/>
    <property type="match status" value="1"/>
</dbReference>
<reference evidence="3 4" key="1">
    <citation type="journal article" date="2020" name="Cell">
        <title>Large-Scale Comparative Analyses of Tick Genomes Elucidate Their Genetic Diversity and Vector Capacities.</title>
        <authorList>
            <consortium name="Tick Genome and Microbiome Consortium (TIGMIC)"/>
            <person name="Jia N."/>
            <person name="Wang J."/>
            <person name="Shi W."/>
            <person name="Du L."/>
            <person name="Sun Y."/>
            <person name="Zhan W."/>
            <person name="Jiang J.F."/>
            <person name="Wang Q."/>
            <person name="Zhang B."/>
            <person name="Ji P."/>
            <person name="Bell-Sakyi L."/>
            <person name="Cui X.M."/>
            <person name="Yuan T.T."/>
            <person name="Jiang B.G."/>
            <person name="Yang W.F."/>
            <person name="Lam T.T."/>
            <person name="Chang Q.C."/>
            <person name="Ding S.J."/>
            <person name="Wang X.J."/>
            <person name="Zhu J.G."/>
            <person name="Ruan X.D."/>
            <person name="Zhao L."/>
            <person name="Wei J.T."/>
            <person name="Ye R.Z."/>
            <person name="Que T.C."/>
            <person name="Du C.H."/>
            <person name="Zhou Y.H."/>
            <person name="Cheng J.X."/>
            <person name="Dai P.F."/>
            <person name="Guo W.B."/>
            <person name="Han X.H."/>
            <person name="Huang E.J."/>
            <person name="Li L.F."/>
            <person name="Wei W."/>
            <person name="Gao Y.C."/>
            <person name="Liu J.Z."/>
            <person name="Shao H.Z."/>
            <person name="Wang X."/>
            <person name="Wang C.C."/>
            <person name="Yang T.C."/>
            <person name="Huo Q.B."/>
            <person name="Li W."/>
            <person name="Chen H.Y."/>
            <person name="Chen S.E."/>
            <person name="Zhou L.G."/>
            <person name="Ni X.B."/>
            <person name="Tian J.H."/>
            <person name="Sheng Y."/>
            <person name="Liu T."/>
            <person name="Pan Y.S."/>
            <person name="Xia L.Y."/>
            <person name="Li J."/>
            <person name="Zhao F."/>
            <person name="Cao W.C."/>
        </authorList>
    </citation>
    <scope>NUCLEOTIDE SEQUENCE [LARGE SCALE GENOMIC DNA]</scope>
    <source>
        <strain evidence="3">HaeL-2018</strain>
    </source>
</reference>
<dbReference type="GO" id="GO:0006688">
    <property type="term" value="P:glycosphingolipid biosynthetic process"/>
    <property type="evidence" value="ECO:0007669"/>
    <property type="project" value="TreeGrafter"/>
</dbReference>
<dbReference type="OMA" id="VRTQRTW"/>
<dbReference type="SUPFAM" id="SSF53448">
    <property type="entry name" value="Nucleotide-diphospho-sugar transferases"/>
    <property type="match status" value="1"/>
</dbReference>
<feature type="domain" description="Galactosyltransferase C-terminal" evidence="2">
    <location>
        <begin position="2"/>
        <end position="37"/>
    </location>
</feature>
<dbReference type="OrthoDB" id="6484306at2759"/>
<keyword evidence="4" id="KW-1185">Reference proteome</keyword>
<dbReference type="Proteomes" id="UP000821853">
    <property type="component" value="Chromosome 9"/>
</dbReference>
<dbReference type="InterPro" id="IPR029044">
    <property type="entry name" value="Nucleotide-diphossugar_trans"/>
</dbReference>